<comment type="caution">
    <text evidence="1">The sequence shown here is derived from an EMBL/GenBank/DDBJ whole genome shotgun (WGS) entry which is preliminary data.</text>
</comment>
<evidence type="ECO:0000313" key="1">
    <source>
        <dbReference type="EMBL" id="MEY8246399.1"/>
    </source>
</evidence>
<dbReference type="Pfam" id="PF13149">
    <property type="entry name" value="Mfa_like_1"/>
    <property type="match status" value="1"/>
</dbReference>
<name>A0ABV4D214_9BACT</name>
<proteinExistence type="predicted"/>
<dbReference type="InterPro" id="IPR025049">
    <property type="entry name" value="Mfa-like_1"/>
</dbReference>
<dbReference type="Gene3D" id="2.60.40.2620">
    <property type="entry name" value="Fimbrillin-like"/>
    <property type="match status" value="1"/>
</dbReference>
<keyword evidence="2" id="KW-1185">Reference proteome</keyword>
<dbReference type="CDD" id="cd13120">
    <property type="entry name" value="BF2867_like_N"/>
    <property type="match status" value="1"/>
</dbReference>
<dbReference type="PROSITE" id="PS51257">
    <property type="entry name" value="PROKAR_LIPOPROTEIN"/>
    <property type="match status" value="1"/>
</dbReference>
<organism evidence="1 2">
    <name type="scientific">Heminiphilus faecis</name>
    <dbReference type="NCBI Taxonomy" id="2601703"/>
    <lineage>
        <taxon>Bacteria</taxon>
        <taxon>Pseudomonadati</taxon>
        <taxon>Bacteroidota</taxon>
        <taxon>Bacteroidia</taxon>
        <taxon>Bacteroidales</taxon>
        <taxon>Muribaculaceae</taxon>
        <taxon>Heminiphilus</taxon>
    </lineage>
</organism>
<gene>
    <name evidence="1" type="ORF">AAK873_12345</name>
</gene>
<reference evidence="1 2" key="1">
    <citation type="submission" date="2024-03" db="EMBL/GenBank/DDBJ databases">
        <title>Mouse gut bacterial collection (mGBC) of GemPharmatech.</title>
        <authorList>
            <person name="He Y."/>
            <person name="Dong L."/>
            <person name="Wu D."/>
            <person name="Gao X."/>
            <person name="Lin Z."/>
        </authorList>
    </citation>
    <scope>NUCLEOTIDE SEQUENCE [LARGE SCALE GENOMIC DNA]</scope>
    <source>
        <strain evidence="1 2">54-13</strain>
    </source>
</reference>
<dbReference type="EMBL" id="JBCLPP010000045">
    <property type="protein sequence ID" value="MEY8246399.1"/>
    <property type="molecule type" value="Genomic_DNA"/>
</dbReference>
<accession>A0ABV4D214</accession>
<dbReference type="Proteomes" id="UP001565200">
    <property type="component" value="Unassembled WGS sequence"/>
</dbReference>
<evidence type="ECO:0000313" key="2">
    <source>
        <dbReference type="Proteomes" id="UP001565200"/>
    </source>
</evidence>
<dbReference type="RefSeq" id="WP_288082650.1">
    <property type="nucleotide sequence ID" value="NZ_JBCLPP010000045.1"/>
</dbReference>
<dbReference type="InterPro" id="IPR042278">
    <property type="entry name" value="Mfa-like_1_N"/>
</dbReference>
<dbReference type="Gene3D" id="2.60.40.2630">
    <property type="match status" value="1"/>
</dbReference>
<dbReference type="CDD" id="cd13121">
    <property type="entry name" value="BF2867_like_C"/>
    <property type="match status" value="1"/>
</dbReference>
<protein>
    <submittedName>
        <fullName evidence="1">Fimbrillin family protein</fullName>
    </submittedName>
</protein>
<sequence length="286" mass="30064">MKQLFIFVFSVLALISCDSGTDLPEAIMEPVAAEVTARIGPVSRAAGTDWAENDRIGISGVSGSKTYANVEYRIADAATGEFTAVGNGIFYQTNQPVVFTAYYPFTGTDGTAQASIAGNTRAGNQTAAAQPGIDYLWAQATGSYKKPVNFSFSHKMSRLSLTFVSGDGIDVSDMTSFSVDDLKMEGTFDTATGTATATGIAETLTVSDPALTSLILYPQEVAGGIVIRVLIDGQTYGCLLENIEELLPGMDYAITITVSKTGLTVSSCTIADWGNGPNYNGDATLQ</sequence>